<dbReference type="EMBL" id="FNTH01000001">
    <property type="protein sequence ID" value="SEB99399.1"/>
    <property type="molecule type" value="Genomic_DNA"/>
</dbReference>
<name>A0A1H4NW75_9BRAD</name>
<organism evidence="1 2">
    <name type="scientific">Bradyrhizobium erythrophlei</name>
    <dbReference type="NCBI Taxonomy" id="1437360"/>
    <lineage>
        <taxon>Bacteria</taxon>
        <taxon>Pseudomonadati</taxon>
        <taxon>Pseudomonadota</taxon>
        <taxon>Alphaproteobacteria</taxon>
        <taxon>Hyphomicrobiales</taxon>
        <taxon>Nitrobacteraceae</taxon>
        <taxon>Bradyrhizobium</taxon>
    </lineage>
</organism>
<dbReference type="Proteomes" id="UP000198992">
    <property type="component" value="Unassembled WGS sequence"/>
</dbReference>
<evidence type="ECO:0000313" key="1">
    <source>
        <dbReference type="EMBL" id="SEB99399.1"/>
    </source>
</evidence>
<dbReference type="AlphaFoldDB" id="A0A1H4NW75"/>
<protein>
    <submittedName>
        <fullName evidence="1">Uncharacterized protein</fullName>
    </submittedName>
</protein>
<reference evidence="1 2" key="1">
    <citation type="submission" date="2016-10" db="EMBL/GenBank/DDBJ databases">
        <authorList>
            <person name="de Groot N.N."/>
        </authorList>
    </citation>
    <scope>NUCLEOTIDE SEQUENCE [LARGE SCALE GENOMIC DNA]</scope>
    <source>
        <strain evidence="1 2">MT12</strain>
    </source>
</reference>
<proteinExistence type="predicted"/>
<dbReference type="RefSeq" id="WP_092114354.1">
    <property type="nucleotide sequence ID" value="NZ_FNTH01000001.1"/>
</dbReference>
<dbReference type="OrthoDB" id="8232342at2"/>
<gene>
    <name evidence="1" type="ORF">SAMN05444164_0749</name>
</gene>
<sequence>MAIPTWPAVNYRPQKSGFQITKRFLDPIATDMEGGNTRERPRPGDNVGTVVQTINLTLAEHDAFVAWVRDTIGNGSGRFTASIWLGSAYVSKTCKFAKGGKPSYVPVGTRYVAVSMTLMVFDL</sequence>
<accession>A0A1H4NW75</accession>
<evidence type="ECO:0000313" key="2">
    <source>
        <dbReference type="Proteomes" id="UP000198992"/>
    </source>
</evidence>